<accession>A0A3N5XWE6</accession>
<dbReference type="OrthoDB" id="5772882at2"/>
<dbReference type="Proteomes" id="UP000275281">
    <property type="component" value="Unassembled WGS sequence"/>
</dbReference>
<name>A0A3N5XWE6_9ALTE</name>
<gene>
    <name evidence="2" type="ORF">DRW07_16550</name>
</gene>
<reference evidence="2 3" key="1">
    <citation type="submission" date="2018-11" db="EMBL/GenBank/DDBJ databases">
        <authorList>
            <person name="Ye M.-Q."/>
            <person name="Du Z.-J."/>
        </authorList>
    </citation>
    <scope>NUCLEOTIDE SEQUENCE [LARGE SCALE GENOMIC DNA]</scope>
    <source>
        <strain evidence="2 3">U0105</strain>
    </source>
</reference>
<keyword evidence="3" id="KW-1185">Reference proteome</keyword>
<protein>
    <submittedName>
        <fullName evidence="2">Uncharacterized protein</fullName>
    </submittedName>
</protein>
<feature type="signal peptide" evidence="1">
    <location>
        <begin position="1"/>
        <end position="24"/>
    </location>
</feature>
<proteinExistence type="predicted"/>
<dbReference type="AlphaFoldDB" id="A0A3N5XWE6"/>
<evidence type="ECO:0000256" key="1">
    <source>
        <dbReference type="SAM" id="SignalP"/>
    </source>
</evidence>
<keyword evidence="1" id="KW-0732">Signal</keyword>
<evidence type="ECO:0000313" key="3">
    <source>
        <dbReference type="Proteomes" id="UP000275281"/>
    </source>
</evidence>
<organism evidence="2 3">
    <name type="scientific">Alteromonas sediminis</name>
    <dbReference type="NCBI Taxonomy" id="2259342"/>
    <lineage>
        <taxon>Bacteria</taxon>
        <taxon>Pseudomonadati</taxon>
        <taxon>Pseudomonadota</taxon>
        <taxon>Gammaproteobacteria</taxon>
        <taxon>Alteromonadales</taxon>
        <taxon>Alteromonadaceae</taxon>
        <taxon>Alteromonas/Salinimonas group</taxon>
        <taxon>Alteromonas</taxon>
    </lineage>
</organism>
<comment type="caution">
    <text evidence="2">The sequence shown here is derived from an EMBL/GenBank/DDBJ whole genome shotgun (WGS) entry which is preliminary data.</text>
</comment>
<dbReference type="EMBL" id="RPOK01000006">
    <property type="protein sequence ID" value="RPJ64932.1"/>
    <property type="molecule type" value="Genomic_DNA"/>
</dbReference>
<evidence type="ECO:0000313" key="2">
    <source>
        <dbReference type="EMBL" id="RPJ64932.1"/>
    </source>
</evidence>
<sequence length="77" mass="8510">MNLTAIAIVALSCWALVSIVTAFADKSGKKLNDKEKARLEGEISSLKDRVETLEKIVTDESYNLKKEIEALDKDRAA</sequence>
<feature type="chain" id="PRO_5018043413" evidence="1">
    <location>
        <begin position="25"/>
        <end position="77"/>
    </location>
</feature>
<dbReference type="RefSeq" id="WP_124029061.1">
    <property type="nucleotide sequence ID" value="NZ_JBHRSN010000013.1"/>
</dbReference>